<feature type="transmembrane region" description="Helical" evidence="7">
    <location>
        <begin position="45"/>
        <end position="69"/>
    </location>
</feature>
<dbReference type="CDD" id="cd10336">
    <property type="entry name" value="SLC6sbd_Tyt1-Like"/>
    <property type="match status" value="1"/>
</dbReference>
<feature type="transmembrane region" description="Helical" evidence="7">
    <location>
        <begin position="220"/>
        <end position="250"/>
    </location>
</feature>
<dbReference type="Pfam" id="PF00209">
    <property type="entry name" value="SNF"/>
    <property type="match status" value="2"/>
</dbReference>
<keyword evidence="2 6" id="KW-0813">Transport</keyword>
<feature type="transmembrane region" description="Helical" evidence="7">
    <location>
        <begin position="393"/>
        <end position="410"/>
    </location>
</feature>
<dbReference type="AlphaFoldDB" id="A0A011NAT5"/>
<dbReference type="PANTHER" id="PTHR42948:SF1">
    <property type="entry name" value="TRANSPORTER"/>
    <property type="match status" value="1"/>
</dbReference>
<feature type="transmembrane region" description="Helical" evidence="7">
    <location>
        <begin position="182"/>
        <end position="200"/>
    </location>
</feature>
<evidence type="ECO:0000313" key="9">
    <source>
        <dbReference type="Proteomes" id="UP000021816"/>
    </source>
</evidence>
<evidence type="ECO:0000256" key="5">
    <source>
        <dbReference type="ARBA" id="ARBA00023136"/>
    </source>
</evidence>
<dbReference type="PROSITE" id="PS50267">
    <property type="entry name" value="NA_NEUROTRAN_SYMP_3"/>
    <property type="match status" value="1"/>
</dbReference>
<evidence type="ECO:0000256" key="1">
    <source>
        <dbReference type="ARBA" id="ARBA00004141"/>
    </source>
</evidence>
<dbReference type="STRING" id="1454003.AW10_02253"/>
<feature type="transmembrane region" description="Helical" evidence="7">
    <location>
        <begin position="352"/>
        <end position="373"/>
    </location>
</feature>
<keyword evidence="3 6" id="KW-0812">Transmembrane</keyword>
<dbReference type="NCBIfam" id="NF037979">
    <property type="entry name" value="Na_transp"/>
    <property type="match status" value="1"/>
</dbReference>
<feature type="transmembrane region" description="Helical" evidence="7">
    <location>
        <begin position="262"/>
        <end position="286"/>
    </location>
</feature>
<keyword evidence="6" id="KW-0769">Symport</keyword>
<evidence type="ECO:0000256" key="4">
    <source>
        <dbReference type="ARBA" id="ARBA00022989"/>
    </source>
</evidence>
<sequence length="449" mass="46823">MSVIKKGHHGQWSSRMGFVLAAVGSAVGLGNIWKFPYMVGQSGGAAFVAVYLVCIAMIGLPIIVAEWLIGRRGQENPINAMADLARSNGRSKGWVMVGVSGTLAGFLILSFYSVIGGWALSYLIDAFSGAFNGIGKEAADAAFSGMLANPGGLLTWHTVFMGLTVGVVAMGVSGGLERASRILMPTLGILLALMVGYGAASDGFAQALDYLFAPDFSKLTGTVVLAALGHAFFTLSLGMGIMIAYGSYLGQKVDLLRAARTVAIMDTVIALAAGLAIFPIVFANGLDPAAGPGLVFVTLPLVFGKVTGGMILGVMFFALLTFAALTSAISLLEPSVELLEERTPLNRVGATLAAGVATWALGIAALLSFNLWGDVLIFGNNIFDLLDKLTSKFLLPLTALGAILFVGWCLKPESVREELGLSSSGFALWNLIARFVAPIGVLLVFISSL</sequence>
<keyword evidence="5 7" id="KW-0472">Membrane</keyword>
<reference evidence="8 9" key="1">
    <citation type="submission" date="2014-02" db="EMBL/GenBank/DDBJ databases">
        <title>Expanding our view of genomic diversity in Candidatus Accumulibacter clades.</title>
        <authorList>
            <person name="Skennerton C.T."/>
            <person name="Barr J.J."/>
            <person name="Slater F.R."/>
            <person name="Bond P.L."/>
            <person name="Tyson G.W."/>
        </authorList>
    </citation>
    <scope>NUCLEOTIDE SEQUENCE [LARGE SCALE GENOMIC DNA]</scope>
    <source>
        <strain evidence="9">BA-92</strain>
    </source>
</reference>
<evidence type="ECO:0000256" key="6">
    <source>
        <dbReference type="RuleBase" id="RU003732"/>
    </source>
</evidence>
<keyword evidence="4 7" id="KW-1133">Transmembrane helix</keyword>
<feature type="transmembrane region" description="Helical" evidence="7">
    <location>
        <begin position="94"/>
        <end position="115"/>
    </location>
</feature>
<feature type="transmembrane region" description="Helical" evidence="7">
    <location>
        <begin position="154"/>
        <end position="175"/>
    </location>
</feature>
<feature type="transmembrane region" description="Helical" evidence="7">
    <location>
        <begin position="431"/>
        <end position="448"/>
    </location>
</feature>
<feature type="transmembrane region" description="Helical" evidence="7">
    <location>
        <begin position="12"/>
        <end position="33"/>
    </location>
</feature>
<feature type="transmembrane region" description="Helical" evidence="7">
    <location>
        <begin position="306"/>
        <end position="332"/>
    </location>
</feature>
<dbReference type="GO" id="GO:0015293">
    <property type="term" value="F:symporter activity"/>
    <property type="evidence" value="ECO:0007669"/>
    <property type="project" value="UniProtKB-KW"/>
</dbReference>
<dbReference type="Proteomes" id="UP000021816">
    <property type="component" value="Unassembled WGS sequence"/>
</dbReference>
<comment type="similarity">
    <text evidence="6">Belongs to the sodium:neurotransmitter symporter (SNF) (TC 2.A.22) family.</text>
</comment>
<dbReference type="InterPro" id="IPR000175">
    <property type="entry name" value="Na/ntran_symport"/>
</dbReference>
<evidence type="ECO:0000256" key="7">
    <source>
        <dbReference type="SAM" id="Phobius"/>
    </source>
</evidence>
<dbReference type="PROSITE" id="PS00610">
    <property type="entry name" value="NA_NEUROTRAN_SYMP_1"/>
    <property type="match status" value="1"/>
</dbReference>
<dbReference type="PATRIC" id="fig|1454003.3.peg.2298"/>
<comment type="caution">
    <text evidence="8">The sequence shown here is derived from an EMBL/GenBank/DDBJ whole genome shotgun (WGS) entry which is preliminary data.</text>
</comment>
<dbReference type="PANTHER" id="PTHR42948">
    <property type="entry name" value="TRANSPORTER"/>
    <property type="match status" value="1"/>
</dbReference>
<dbReference type="InterPro" id="IPR047218">
    <property type="entry name" value="YocR/YhdH-like"/>
</dbReference>
<evidence type="ECO:0000256" key="2">
    <source>
        <dbReference type="ARBA" id="ARBA00022448"/>
    </source>
</evidence>
<gene>
    <name evidence="8" type="ORF">AW10_02253</name>
</gene>
<organism evidence="8 9">
    <name type="scientific">Candidatus Accumulibacter appositus</name>
    <dbReference type="NCBI Taxonomy" id="1454003"/>
    <lineage>
        <taxon>Bacteria</taxon>
        <taxon>Pseudomonadati</taxon>
        <taxon>Pseudomonadota</taxon>
        <taxon>Betaproteobacteria</taxon>
        <taxon>Candidatus Accumulibacter</taxon>
    </lineage>
</organism>
<dbReference type="InterPro" id="IPR037272">
    <property type="entry name" value="SNS_sf"/>
</dbReference>
<dbReference type="SUPFAM" id="SSF161070">
    <property type="entry name" value="SNF-like"/>
    <property type="match status" value="1"/>
</dbReference>
<dbReference type="PRINTS" id="PR00176">
    <property type="entry name" value="NANEUSMPORT"/>
</dbReference>
<name>A0A011NAT5_9PROT</name>
<comment type="subcellular location">
    <subcellularLocation>
        <location evidence="1">Membrane</location>
        <topology evidence="1">Multi-pass membrane protein</topology>
    </subcellularLocation>
</comment>
<evidence type="ECO:0000313" key="8">
    <source>
        <dbReference type="EMBL" id="EXI79768.1"/>
    </source>
</evidence>
<evidence type="ECO:0000256" key="3">
    <source>
        <dbReference type="ARBA" id="ARBA00022692"/>
    </source>
</evidence>
<proteinExistence type="inferred from homology"/>
<dbReference type="GO" id="GO:0016020">
    <property type="term" value="C:membrane"/>
    <property type="evidence" value="ECO:0007669"/>
    <property type="project" value="UniProtKB-SubCell"/>
</dbReference>
<protein>
    <recommendedName>
        <fullName evidence="6">Transporter</fullName>
    </recommendedName>
</protein>
<accession>A0A011NAT5</accession>
<dbReference type="EMBL" id="JEMX01000046">
    <property type="protein sequence ID" value="EXI79768.1"/>
    <property type="molecule type" value="Genomic_DNA"/>
</dbReference>